<protein>
    <submittedName>
        <fullName evidence="1">Uncharacterized protein DUF4403</fullName>
    </submittedName>
</protein>
<dbReference type="EMBL" id="SGXA01000006">
    <property type="protein sequence ID" value="RZS65179.1"/>
    <property type="molecule type" value="Genomic_DNA"/>
</dbReference>
<accession>A0A4Q7MFK4</accession>
<dbReference type="Proteomes" id="UP000293874">
    <property type="component" value="Unassembled WGS sequence"/>
</dbReference>
<gene>
    <name evidence="1" type="ORF">EV199_5935</name>
</gene>
<organism evidence="1 2">
    <name type="scientific">Pseudobacter ginsenosidimutans</name>
    <dbReference type="NCBI Taxonomy" id="661488"/>
    <lineage>
        <taxon>Bacteria</taxon>
        <taxon>Pseudomonadati</taxon>
        <taxon>Bacteroidota</taxon>
        <taxon>Chitinophagia</taxon>
        <taxon>Chitinophagales</taxon>
        <taxon>Chitinophagaceae</taxon>
        <taxon>Pseudobacter</taxon>
    </lineage>
</organism>
<dbReference type="Pfam" id="PF14356">
    <property type="entry name" value="DUF4403"/>
    <property type="match status" value="1"/>
</dbReference>
<reference evidence="1 2" key="1">
    <citation type="submission" date="2019-02" db="EMBL/GenBank/DDBJ databases">
        <title>Genomic Encyclopedia of Type Strains, Phase IV (KMG-IV): sequencing the most valuable type-strain genomes for metagenomic binning, comparative biology and taxonomic classification.</title>
        <authorList>
            <person name="Goeker M."/>
        </authorList>
    </citation>
    <scope>NUCLEOTIDE SEQUENCE [LARGE SCALE GENOMIC DNA]</scope>
    <source>
        <strain evidence="1 2">DSM 18116</strain>
    </source>
</reference>
<evidence type="ECO:0000313" key="1">
    <source>
        <dbReference type="EMBL" id="RZS65179.1"/>
    </source>
</evidence>
<name>A0A4Q7MFK4_9BACT</name>
<sequence>MKPLLSVMDSSTAKEFTNDKWPNYTQSGCDFRYKYRFVRSPFSFSVINNRVIISFRGNYQIAGSRTICAFDKQVSPWVNGSCGFNGEPLRRVDIAITSKLDLLPNHTISTVTKLDKLQPLDKCEVTLMNNDMTKDVLDSVKASIETYCTTFDKFVQDINTNPFLNNWRKSGSRVMPVNKYGFLNLNLSALGVSRFNVVKDTLYFSMGFSGFPKFNSDSNKLVTHASLPPVSNADRSGYISTYLDAVYEYKFFNKLLNDSLRNKPFDIDGRTFVIKDVNISGTNEGKIRVDMAFSGNRNGVLSLTGTPTLDSARQILSMPDIKVGIDTRDLMVNLAKGLIKKKIMKELAGQSVLDLNALIQKNKALIEARLNQQVTDWMSTVGTLHDIKLIGLLPQEKHIQVQAYIRASLTLIGRPSANLINMD</sequence>
<dbReference type="AlphaFoldDB" id="A0A4Q7MFK4"/>
<proteinExistence type="predicted"/>
<evidence type="ECO:0000313" key="2">
    <source>
        <dbReference type="Proteomes" id="UP000293874"/>
    </source>
</evidence>
<dbReference type="InterPro" id="IPR025515">
    <property type="entry name" value="DUF4403"/>
</dbReference>
<comment type="caution">
    <text evidence="1">The sequence shown here is derived from an EMBL/GenBank/DDBJ whole genome shotgun (WGS) entry which is preliminary data.</text>
</comment>
<keyword evidence="2" id="KW-1185">Reference proteome</keyword>